<dbReference type="Proteomes" id="UP000828390">
    <property type="component" value="Unassembled WGS sequence"/>
</dbReference>
<dbReference type="PROSITE" id="PS00022">
    <property type="entry name" value="EGF_1"/>
    <property type="match status" value="1"/>
</dbReference>
<dbReference type="GO" id="GO:0005509">
    <property type="term" value="F:calcium ion binding"/>
    <property type="evidence" value="ECO:0007669"/>
    <property type="project" value="InterPro"/>
</dbReference>
<evidence type="ECO:0000313" key="7">
    <source>
        <dbReference type="EMBL" id="KAH3883047.1"/>
    </source>
</evidence>
<dbReference type="SMART" id="SM00179">
    <property type="entry name" value="EGF_CA"/>
    <property type="match status" value="1"/>
</dbReference>
<dbReference type="FunFam" id="2.10.25.10:FF:000066">
    <property type="entry name" value="FAT atypical cadherin 4"/>
    <property type="match status" value="1"/>
</dbReference>
<evidence type="ECO:0000256" key="1">
    <source>
        <dbReference type="ARBA" id="ARBA00022536"/>
    </source>
</evidence>
<keyword evidence="9" id="KW-1185">Reference proteome</keyword>
<accession>A0A9D4RVW7</accession>
<evidence type="ECO:0000313" key="9">
    <source>
        <dbReference type="Proteomes" id="UP000828390"/>
    </source>
</evidence>
<reference evidence="8" key="1">
    <citation type="journal article" date="2019" name="bioRxiv">
        <title>The Genome of the Zebra Mussel, Dreissena polymorpha: A Resource for Invasive Species Research.</title>
        <authorList>
            <person name="McCartney M.A."/>
            <person name="Auch B."/>
            <person name="Kono T."/>
            <person name="Mallez S."/>
            <person name="Zhang Y."/>
            <person name="Obille A."/>
            <person name="Becker A."/>
            <person name="Abrahante J.E."/>
            <person name="Garbe J."/>
            <person name="Badalamenti J.P."/>
            <person name="Herman A."/>
            <person name="Mangelson H."/>
            <person name="Liachko I."/>
            <person name="Sullivan S."/>
            <person name="Sone E.D."/>
            <person name="Koren S."/>
            <person name="Silverstein K.A.T."/>
            <person name="Beckman K.B."/>
            <person name="Gohl D.M."/>
        </authorList>
    </citation>
    <scope>NUCLEOTIDE SEQUENCE</scope>
    <source>
        <strain evidence="8">Duluth1</strain>
        <tissue evidence="8">Whole animal</tissue>
    </source>
</reference>
<evidence type="ECO:0000256" key="4">
    <source>
        <dbReference type="ARBA" id="ARBA00023157"/>
    </source>
</evidence>
<dbReference type="CDD" id="cd00054">
    <property type="entry name" value="EGF_CA"/>
    <property type="match status" value="1"/>
</dbReference>
<dbReference type="EMBL" id="JAIWYP010000001">
    <property type="protein sequence ID" value="KAH3883049.1"/>
    <property type="molecule type" value="Genomic_DNA"/>
</dbReference>
<evidence type="ECO:0000313" key="8">
    <source>
        <dbReference type="EMBL" id="KAH3883049.1"/>
    </source>
</evidence>
<gene>
    <name evidence="7" type="ORF">DPMN_006995</name>
    <name evidence="8" type="ORF">DPMN_006997</name>
</gene>
<dbReference type="PROSITE" id="PS01186">
    <property type="entry name" value="EGF_2"/>
    <property type="match status" value="1"/>
</dbReference>
<evidence type="ECO:0000256" key="2">
    <source>
        <dbReference type="ARBA" id="ARBA00022729"/>
    </source>
</evidence>
<dbReference type="Pfam" id="PF00008">
    <property type="entry name" value="EGF"/>
    <property type="match status" value="1"/>
</dbReference>
<keyword evidence="2" id="KW-0732">Signal</keyword>
<proteinExistence type="predicted"/>
<name>A0A9D4RVW7_DREPO</name>
<feature type="disulfide bond" evidence="5">
    <location>
        <begin position="30"/>
        <end position="39"/>
    </location>
</feature>
<dbReference type="EMBL" id="JAIWYP010000001">
    <property type="protein sequence ID" value="KAH3883047.1"/>
    <property type="molecule type" value="Genomic_DNA"/>
</dbReference>
<reference evidence="8" key="2">
    <citation type="submission" date="2020-11" db="EMBL/GenBank/DDBJ databases">
        <authorList>
            <person name="McCartney M.A."/>
            <person name="Auch B."/>
            <person name="Kono T."/>
            <person name="Mallez S."/>
            <person name="Becker A."/>
            <person name="Gohl D.M."/>
            <person name="Silverstein K.A.T."/>
            <person name="Koren S."/>
            <person name="Bechman K.B."/>
            <person name="Herman A."/>
            <person name="Abrahante J.E."/>
            <person name="Garbe J."/>
        </authorList>
    </citation>
    <scope>NUCLEOTIDE SEQUENCE</scope>
    <source>
        <strain evidence="8">Duluth1</strain>
        <tissue evidence="8">Whole animal</tissue>
    </source>
</reference>
<dbReference type="AlphaFoldDB" id="A0A9D4RVW7"/>
<dbReference type="InterPro" id="IPR001881">
    <property type="entry name" value="EGF-like_Ca-bd_dom"/>
</dbReference>
<feature type="domain" description="EGF-like" evidence="6">
    <location>
        <begin position="4"/>
        <end position="40"/>
    </location>
</feature>
<dbReference type="InterPro" id="IPR000742">
    <property type="entry name" value="EGF"/>
</dbReference>
<dbReference type="SMART" id="SM00181">
    <property type="entry name" value="EGF"/>
    <property type="match status" value="1"/>
</dbReference>
<evidence type="ECO:0000256" key="3">
    <source>
        <dbReference type="ARBA" id="ARBA00022737"/>
    </source>
</evidence>
<keyword evidence="1 5" id="KW-0245">EGF-like domain</keyword>
<keyword evidence="3" id="KW-0677">Repeat</keyword>
<comment type="caution">
    <text evidence="5">Lacks conserved residue(s) required for the propagation of feature annotation.</text>
</comment>
<dbReference type="PROSITE" id="PS50026">
    <property type="entry name" value="EGF_3"/>
    <property type="match status" value="1"/>
</dbReference>
<protein>
    <recommendedName>
        <fullName evidence="6">EGF-like domain-containing protein</fullName>
    </recommendedName>
</protein>
<dbReference type="InterPro" id="IPR000152">
    <property type="entry name" value="EGF-type_Asp/Asn_hydroxyl_site"/>
</dbReference>
<evidence type="ECO:0000256" key="5">
    <source>
        <dbReference type="PROSITE-ProRule" id="PRU00076"/>
    </source>
</evidence>
<organism evidence="8 9">
    <name type="scientific">Dreissena polymorpha</name>
    <name type="common">Zebra mussel</name>
    <name type="synonym">Mytilus polymorpha</name>
    <dbReference type="NCBI Taxonomy" id="45954"/>
    <lineage>
        <taxon>Eukaryota</taxon>
        <taxon>Metazoa</taxon>
        <taxon>Spiralia</taxon>
        <taxon>Lophotrochozoa</taxon>
        <taxon>Mollusca</taxon>
        <taxon>Bivalvia</taxon>
        <taxon>Autobranchia</taxon>
        <taxon>Heteroconchia</taxon>
        <taxon>Euheterodonta</taxon>
        <taxon>Imparidentia</taxon>
        <taxon>Neoheterodontei</taxon>
        <taxon>Myida</taxon>
        <taxon>Dreissenoidea</taxon>
        <taxon>Dreissenidae</taxon>
        <taxon>Dreissena</taxon>
    </lineage>
</organism>
<dbReference type="PROSITE" id="PS00010">
    <property type="entry name" value="ASX_HYDROXYL"/>
    <property type="match status" value="1"/>
</dbReference>
<sequence>MIMYLSDCEEAPCQNDGTCDNQQNGYTCACTQGWTGPICDQGGINLCETRSRKP</sequence>
<comment type="caution">
    <text evidence="8">The sequence shown here is derived from an EMBL/GenBank/DDBJ whole genome shotgun (WGS) entry which is preliminary data.</text>
</comment>
<evidence type="ECO:0000259" key="6">
    <source>
        <dbReference type="PROSITE" id="PS50026"/>
    </source>
</evidence>
<keyword evidence="4 5" id="KW-1015">Disulfide bond</keyword>
<dbReference type="SUPFAM" id="SSF57196">
    <property type="entry name" value="EGF/Laminin"/>
    <property type="match status" value="1"/>
</dbReference>
<dbReference type="Gene3D" id="2.10.25.10">
    <property type="entry name" value="Laminin"/>
    <property type="match status" value="1"/>
</dbReference>